<evidence type="ECO:0000313" key="1">
    <source>
        <dbReference type="EMBL" id="HHR40766.1"/>
    </source>
</evidence>
<sequence>MSEPSIILGYRPKEKIPEPLTFLKCFSCGIENSRPFKEEDYVLKIVNDEKCPKCGGTSSKIVNIYVPEKKTAK</sequence>
<dbReference type="AlphaFoldDB" id="A0A7C5U9X0"/>
<comment type="caution">
    <text evidence="1">The sequence shown here is derived from an EMBL/GenBank/DDBJ whole genome shotgun (WGS) entry which is preliminary data.</text>
</comment>
<dbReference type="EMBL" id="DRXS01000162">
    <property type="protein sequence ID" value="HHR40766.1"/>
    <property type="molecule type" value="Genomic_DNA"/>
</dbReference>
<gene>
    <name evidence="1" type="ORF">ENM42_02950</name>
</gene>
<accession>A0A7C5U9X0</accession>
<name>A0A7C5U9X0_CALS0</name>
<reference evidence="1" key="1">
    <citation type="journal article" date="2020" name="mSystems">
        <title>Genome- and Community-Level Interaction Insights into Carbon Utilization and Element Cycling Functions of Hydrothermarchaeota in Hydrothermal Sediment.</title>
        <authorList>
            <person name="Zhou Z."/>
            <person name="Liu Y."/>
            <person name="Xu W."/>
            <person name="Pan J."/>
            <person name="Luo Z.H."/>
            <person name="Li M."/>
        </authorList>
    </citation>
    <scope>NUCLEOTIDE SEQUENCE [LARGE SCALE GENOMIC DNA]</scope>
    <source>
        <strain evidence="1">SpSt-1084</strain>
    </source>
</reference>
<proteinExistence type="predicted"/>
<organism evidence="1">
    <name type="scientific">Caldiarchaeum subterraneum</name>
    <dbReference type="NCBI Taxonomy" id="311458"/>
    <lineage>
        <taxon>Archaea</taxon>
        <taxon>Nitrososphaerota</taxon>
        <taxon>Candidatus Caldarchaeales</taxon>
        <taxon>Candidatus Caldarchaeaceae</taxon>
        <taxon>Candidatus Caldarchaeum</taxon>
    </lineage>
</organism>
<protein>
    <submittedName>
        <fullName evidence="1">Uncharacterized protein</fullName>
    </submittedName>
</protein>